<evidence type="ECO:0000256" key="4">
    <source>
        <dbReference type="PROSITE-ProRule" id="PRU00510"/>
    </source>
</evidence>
<dbReference type="EMBL" id="PCRP01000026">
    <property type="protein sequence ID" value="PIP23740.1"/>
    <property type="molecule type" value="Genomic_DNA"/>
</dbReference>
<reference evidence="6 7" key="1">
    <citation type="submission" date="2017-09" db="EMBL/GenBank/DDBJ databases">
        <title>Depth-based differentiation of microbial function through sediment-hosted aquifers and enrichment of novel symbionts in the deep terrestrial subsurface.</title>
        <authorList>
            <person name="Probst A.J."/>
            <person name="Ladd B."/>
            <person name="Jarett J.K."/>
            <person name="Geller-Mcgrath D.E."/>
            <person name="Sieber C.M."/>
            <person name="Emerson J.B."/>
            <person name="Anantharaman K."/>
            <person name="Thomas B.C."/>
            <person name="Malmstrom R."/>
            <person name="Stieglmeier M."/>
            <person name="Klingl A."/>
            <person name="Woyke T."/>
            <person name="Ryan C.M."/>
            <person name="Banfield J.F."/>
        </authorList>
    </citation>
    <scope>NUCLEOTIDE SEQUENCE [LARGE SCALE GENOMIC DNA]</scope>
    <source>
        <strain evidence="6">CG23_combo_of_CG06-09_8_20_14_all_38_19</strain>
    </source>
</reference>
<evidence type="ECO:0000256" key="3">
    <source>
        <dbReference type="ARBA" id="ARBA00022833"/>
    </source>
</evidence>
<keyword evidence="2" id="KW-0863">Zinc-finger</keyword>
<dbReference type="Gene3D" id="1.20.120.910">
    <property type="entry name" value="DksA, coiled-coil domain"/>
    <property type="match status" value="1"/>
</dbReference>
<comment type="caution">
    <text evidence="4">Lacks conserved residue(s) required for the propagation of feature annotation.</text>
</comment>
<protein>
    <recommendedName>
        <fullName evidence="5">Zinc finger DksA/TraR C4-type domain-containing protein</fullName>
    </recommendedName>
</protein>
<dbReference type="GO" id="GO:0008270">
    <property type="term" value="F:zinc ion binding"/>
    <property type="evidence" value="ECO:0007669"/>
    <property type="project" value="UniProtKB-KW"/>
</dbReference>
<gene>
    <name evidence="6" type="ORF">COX36_01675</name>
</gene>
<organism evidence="6 7">
    <name type="scientific">Candidatus Nealsonbacteria bacterium CG23_combo_of_CG06-09_8_20_14_all_38_19</name>
    <dbReference type="NCBI Taxonomy" id="1974721"/>
    <lineage>
        <taxon>Bacteria</taxon>
        <taxon>Candidatus Nealsoniibacteriota</taxon>
    </lineage>
</organism>
<keyword evidence="1" id="KW-0479">Metal-binding</keyword>
<evidence type="ECO:0000256" key="1">
    <source>
        <dbReference type="ARBA" id="ARBA00022723"/>
    </source>
</evidence>
<comment type="caution">
    <text evidence="6">The sequence shown here is derived from an EMBL/GenBank/DDBJ whole genome shotgun (WGS) entry which is preliminary data.</text>
</comment>
<evidence type="ECO:0000313" key="6">
    <source>
        <dbReference type="EMBL" id="PIP23740.1"/>
    </source>
</evidence>
<dbReference type="Proteomes" id="UP000230273">
    <property type="component" value="Unassembled WGS sequence"/>
</dbReference>
<name>A0A2G9YWY9_9BACT</name>
<accession>A0A2G9YWY9</accession>
<dbReference type="AlphaFoldDB" id="A0A2G9YWY9"/>
<sequence>MEGEDSDQYTENCQQAFNHDSMPVRLADAKEAIARVENSALGICIGYGPKSCGVKIPEDRLLACPTAKRCAGCQQKHEKKFGRKYY</sequence>
<evidence type="ECO:0000259" key="5">
    <source>
        <dbReference type="Pfam" id="PF01258"/>
    </source>
</evidence>
<dbReference type="InterPro" id="IPR000962">
    <property type="entry name" value="Znf_DskA_TraR"/>
</dbReference>
<dbReference type="Pfam" id="PF01258">
    <property type="entry name" value="zf-dskA_traR"/>
    <property type="match status" value="1"/>
</dbReference>
<dbReference type="SUPFAM" id="SSF57716">
    <property type="entry name" value="Glucocorticoid receptor-like (DNA-binding domain)"/>
    <property type="match status" value="1"/>
</dbReference>
<proteinExistence type="predicted"/>
<evidence type="ECO:0000256" key="2">
    <source>
        <dbReference type="ARBA" id="ARBA00022771"/>
    </source>
</evidence>
<dbReference type="PROSITE" id="PS51128">
    <property type="entry name" value="ZF_DKSA_2"/>
    <property type="match status" value="1"/>
</dbReference>
<keyword evidence="3" id="KW-0862">Zinc</keyword>
<feature type="domain" description="Zinc finger DksA/TraR C4-type" evidence="5">
    <location>
        <begin position="51"/>
        <end position="79"/>
    </location>
</feature>
<evidence type="ECO:0000313" key="7">
    <source>
        <dbReference type="Proteomes" id="UP000230273"/>
    </source>
</evidence>